<feature type="transmembrane region" description="Helical" evidence="10">
    <location>
        <begin position="71"/>
        <end position="94"/>
    </location>
</feature>
<dbReference type="EMBL" id="PDKJ01000035">
    <property type="protein sequence ID" value="RXJ65206.1"/>
    <property type="molecule type" value="Genomic_DNA"/>
</dbReference>
<dbReference type="Proteomes" id="UP000290172">
    <property type="component" value="Unassembled WGS sequence"/>
</dbReference>
<keyword evidence="3 10" id="KW-0812">Transmembrane</keyword>
<sequence>MEEIIEAYTGVTSEGKKSRTPATLDKALTASGVLLAIFMMAHMFFVSTILFGEKTMYTVTKMFELDFIFDGGLPIIVSVFVAIVTIIFIVHAILGVRKFPTSYKAYLKIREHSKMMKHSDTSMWMFQWISGFIMMFIAMIHLYIMFTQPENIGPYASSHRVVSENMWLLYMVLLICVELHGSIGLYRAAMKWGWFDGKNPKETRQKMMKAKKFVSIFFLALGVATLLTYVKIGVERADHLPMKYNPNNSIEITK</sequence>
<keyword evidence="8" id="KW-0816">Tricarboxylic acid cycle</keyword>
<feature type="binding site" description="axial binding residue" evidence="9">
    <location>
        <position position="180"/>
    </location>
    <ligand>
        <name>heme b</name>
        <dbReference type="ChEBI" id="CHEBI:60344"/>
        <label>bD</label>
    </ligand>
    <ligandPart>
        <name>Fe</name>
        <dbReference type="ChEBI" id="CHEBI:18248"/>
    </ligandPart>
</feature>
<accession>A0A4Q0Y4X9</accession>
<comment type="subcellular location">
    <subcellularLocation>
        <location evidence="8">Cell inner membrane</location>
    </subcellularLocation>
    <subcellularLocation>
        <location evidence="1">Membrane</location>
    </subcellularLocation>
</comment>
<comment type="caution">
    <text evidence="11">The sequence shown here is derived from an EMBL/GenBank/DDBJ whole genome shotgun (WGS) entry which is preliminary data.</text>
</comment>
<evidence type="ECO:0000313" key="11">
    <source>
        <dbReference type="EMBL" id="RXJ65206.1"/>
    </source>
</evidence>
<dbReference type="PIRSF" id="PIRSF000177">
    <property type="entry name" value="Fumar_rd_cyt_b"/>
    <property type="match status" value="1"/>
</dbReference>
<keyword evidence="5 10" id="KW-1133">Transmembrane helix</keyword>
<dbReference type="InterPro" id="IPR000701">
    <property type="entry name" value="SuccDH_FuR_B_TM-su"/>
</dbReference>
<evidence type="ECO:0000256" key="2">
    <source>
        <dbReference type="ARBA" id="ARBA00022617"/>
    </source>
</evidence>
<dbReference type="RefSeq" id="WP_128983818.1">
    <property type="nucleotide sequence ID" value="NZ_PDKJ01000035.1"/>
</dbReference>
<dbReference type="GO" id="GO:0005886">
    <property type="term" value="C:plasma membrane"/>
    <property type="evidence" value="ECO:0007669"/>
    <property type="project" value="UniProtKB-SubCell"/>
</dbReference>
<evidence type="ECO:0000256" key="6">
    <source>
        <dbReference type="ARBA" id="ARBA00023004"/>
    </source>
</evidence>
<feature type="binding site" description="axial binding residue" evidence="9">
    <location>
        <position position="42"/>
    </location>
    <ligand>
        <name>heme b</name>
        <dbReference type="ChEBI" id="CHEBI:60344"/>
        <label>bD</label>
    </ligand>
    <ligandPart>
        <name>Fe</name>
        <dbReference type="ChEBI" id="CHEBI:18248"/>
    </ligandPart>
</feature>
<proteinExistence type="predicted"/>
<feature type="transmembrane region" description="Helical" evidence="10">
    <location>
        <begin position="166"/>
        <end position="189"/>
    </location>
</feature>
<keyword evidence="8" id="KW-0249">Electron transport</keyword>
<evidence type="ECO:0000256" key="1">
    <source>
        <dbReference type="ARBA" id="ARBA00004370"/>
    </source>
</evidence>
<keyword evidence="8" id="KW-1003">Cell membrane</keyword>
<evidence type="ECO:0000256" key="8">
    <source>
        <dbReference type="PIRNR" id="PIRNR000177"/>
    </source>
</evidence>
<protein>
    <recommendedName>
        <fullName evidence="8">Fumarate reductase cytochrome b subunit</fullName>
    </recommendedName>
</protein>
<dbReference type="NCBIfam" id="NF010072">
    <property type="entry name" value="PRK13553.1"/>
    <property type="match status" value="1"/>
</dbReference>
<dbReference type="InterPro" id="IPR004224">
    <property type="entry name" value="Fum_red_B_TM"/>
</dbReference>
<keyword evidence="8" id="KW-0813">Transport</keyword>
<feature type="transmembrane region" description="Helical" evidence="10">
    <location>
        <begin position="124"/>
        <end position="146"/>
    </location>
</feature>
<gene>
    <name evidence="11" type="ORF">CRV08_15675</name>
</gene>
<evidence type="ECO:0000256" key="3">
    <source>
        <dbReference type="ARBA" id="ARBA00022692"/>
    </source>
</evidence>
<dbReference type="Gene3D" id="1.20.1300.10">
    <property type="entry name" value="Fumarate reductase/succinate dehydrogenase, transmembrane subunit"/>
    <property type="match status" value="1"/>
</dbReference>
<dbReference type="Pfam" id="PF01127">
    <property type="entry name" value="Sdh_cyt"/>
    <property type="match status" value="1"/>
</dbReference>
<evidence type="ECO:0000256" key="9">
    <source>
        <dbReference type="PIRSR" id="PIRSR000177-1"/>
    </source>
</evidence>
<keyword evidence="6 8" id="KW-0408">Iron</keyword>
<feature type="transmembrane region" description="Helical" evidence="10">
    <location>
        <begin position="210"/>
        <end position="232"/>
    </location>
</feature>
<organism evidence="11 12">
    <name type="scientific">Halarcobacter ebronensis</name>
    <dbReference type="NCBI Taxonomy" id="1462615"/>
    <lineage>
        <taxon>Bacteria</taxon>
        <taxon>Pseudomonadati</taxon>
        <taxon>Campylobacterota</taxon>
        <taxon>Epsilonproteobacteria</taxon>
        <taxon>Campylobacterales</taxon>
        <taxon>Arcobacteraceae</taxon>
        <taxon>Halarcobacter</taxon>
    </lineage>
</organism>
<dbReference type="GO" id="GO:0006099">
    <property type="term" value="P:tricarboxylic acid cycle"/>
    <property type="evidence" value="ECO:0007669"/>
    <property type="project" value="UniProtKB-UniRule"/>
</dbReference>
<evidence type="ECO:0000256" key="4">
    <source>
        <dbReference type="ARBA" id="ARBA00022723"/>
    </source>
</evidence>
<reference evidence="11 12" key="1">
    <citation type="submission" date="2017-10" db="EMBL/GenBank/DDBJ databases">
        <title>Genomics of the genus Arcobacter.</title>
        <authorList>
            <person name="Perez-Cataluna A."/>
            <person name="Figueras M.J."/>
        </authorList>
    </citation>
    <scope>NUCLEOTIDE SEQUENCE [LARGE SCALE GENOMIC DNA]</scope>
    <source>
        <strain evidence="11 12">CECT 8993</strain>
    </source>
</reference>
<feature type="binding site" description="axial binding residue" evidence="9">
    <location>
        <position position="141"/>
    </location>
    <ligand>
        <name>heme b</name>
        <dbReference type="ChEBI" id="CHEBI:60344"/>
        <label>bD</label>
    </ligand>
    <ligandPart>
        <name>Fe</name>
        <dbReference type="ChEBI" id="CHEBI:18248"/>
    </ligandPart>
</feature>
<evidence type="ECO:0000256" key="7">
    <source>
        <dbReference type="ARBA" id="ARBA00023136"/>
    </source>
</evidence>
<comment type="function">
    <text evidence="8">The fumarate reductase enzyme complex is required for fumarate respiration. This subunit anchors the complex in the membrane and binds a diheme cytochrome b.</text>
</comment>
<keyword evidence="2 8" id="KW-0349">Heme</keyword>
<dbReference type="InterPro" id="IPR034804">
    <property type="entry name" value="SQR/QFR_C/D"/>
</dbReference>
<dbReference type="SUPFAM" id="SSF81343">
    <property type="entry name" value="Fumarate reductase respiratory complex transmembrane subunits"/>
    <property type="match status" value="1"/>
</dbReference>
<evidence type="ECO:0000256" key="10">
    <source>
        <dbReference type="SAM" id="Phobius"/>
    </source>
</evidence>
<keyword evidence="7 8" id="KW-0472">Membrane</keyword>
<name>A0A4Q0Y4X9_9BACT</name>
<dbReference type="CDD" id="cd00581">
    <property type="entry name" value="QFR_TypeB_TM"/>
    <property type="match status" value="1"/>
</dbReference>
<keyword evidence="4 8" id="KW-0479">Metal-binding</keyword>
<dbReference type="GO" id="GO:0046872">
    <property type="term" value="F:metal ion binding"/>
    <property type="evidence" value="ECO:0007669"/>
    <property type="project" value="UniProtKB-UniRule"/>
</dbReference>
<evidence type="ECO:0000256" key="5">
    <source>
        <dbReference type="ARBA" id="ARBA00022989"/>
    </source>
</evidence>
<dbReference type="AlphaFoldDB" id="A0A4Q0Y4X9"/>
<feature type="transmembrane region" description="Helical" evidence="10">
    <location>
        <begin position="27"/>
        <end position="51"/>
    </location>
</feature>
<feature type="binding site" description="axial binding residue" evidence="9">
    <location>
        <position position="91"/>
    </location>
    <ligand>
        <name>heme b</name>
        <dbReference type="ChEBI" id="CHEBI:60344"/>
        <label>bD</label>
    </ligand>
    <ligandPart>
        <name>Fe</name>
        <dbReference type="ChEBI" id="CHEBI:18248"/>
    </ligandPart>
</feature>
<evidence type="ECO:0000313" key="12">
    <source>
        <dbReference type="Proteomes" id="UP000290172"/>
    </source>
</evidence>